<reference evidence="5" key="1">
    <citation type="journal article" date="2023" name="Mol. Biol. Evol.">
        <title>Third-Generation Sequencing Reveals the Adaptive Role of the Epigenome in Three Deep-Sea Polychaetes.</title>
        <authorList>
            <person name="Perez M."/>
            <person name="Aroh O."/>
            <person name="Sun Y."/>
            <person name="Lan Y."/>
            <person name="Juniper S.K."/>
            <person name="Young C.R."/>
            <person name="Angers B."/>
            <person name="Qian P.Y."/>
        </authorList>
    </citation>
    <scope>NUCLEOTIDE SEQUENCE</scope>
    <source>
        <strain evidence="5">P08H-3</strain>
    </source>
</reference>
<dbReference type="GO" id="GO:0016783">
    <property type="term" value="F:sulfurtransferase activity"/>
    <property type="evidence" value="ECO:0007669"/>
    <property type="project" value="TreeGrafter"/>
</dbReference>
<dbReference type="EMBL" id="JAODUP010000270">
    <property type="protein sequence ID" value="KAK2154340.1"/>
    <property type="molecule type" value="Genomic_DNA"/>
</dbReference>
<comment type="subcellular location">
    <subcellularLocation>
        <location evidence="3">Cytoplasm</location>
    </subcellularLocation>
</comment>
<dbReference type="Gene3D" id="3.40.50.620">
    <property type="entry name" value="HUPs"/>
    <property type="match status" value="1"/>
</dbReference>
<comment type="caution">
    <text evidence="5">The sequence shown here is derived from an EMBL/GenBank/DDBJ whole genome shotgun (WGS) entry which is preliminary data.</text>
</comment>
<dbReference type="SUPFAM" id="SSF52402">
    <property type="entry name" value="Adenine nucleotide alpha hydrolases-like"/>
    <property type="match status" value="1"/>
</dbReference>
<dbReference type="GO" id="GO:0002143">
    <property type="term" value="P:tRNA wobble position uridine thiolation"/>
    <property type="evidence" value="ECO:0007669"/>
    <property type="project" value="TreeGrafter"/>
</dbReference>
<keyword evidence="6" id="KW-1185">Reference proteome</keyword>
<dbReference type="GO" id="GO:0000049">
    <property type="term" value="F:tRNA binding"/>
    <property type="evidence" value="ECO:0007669"/>
    <property type="project" value="InterPro"/>
</dbReference>
<name>A0AAD9JKW5_9ANNE</name>
<dbReference type="InterPro" id="IPR019407">
    <property type="entry name" value="CTU2"/>
</dbReference>
<dbReference type="PANTHER" id="PTHR20882">
    <property type="entry name" value="CYTOPLASMIC TRNA 2-THIOLATION PROTEIN 2"/>
    <property type="match status" value="1"/>
</dbReference>
<evidence type="ECO:0000256" key="3">
    <source>
        <dbReference type="HAMAP-Rule" id="MF_03054"/>
    </source>
</evidence>
<dbReference type="HAMAP" id="MF_03054">
    <property type="entry name" value="CTU2"/>
    <property type="match status" value="1"/>
</dbReference>
<proteinExistence type="inferred from homology"/>
<evidence type="ECO:0000256" key="2">
    <source>
        <dbReference type="ARBA" id="ARBA00022694"/>
    </source>
</evidence>
<keyword evidence="1 3" id="KW-0963">Cytoplasm</keyword>
<gene>
    <name evidence="5" type="ORF">LSH36_270g00007</name>
</gene>
<dbReference type="InterPro" id="IPR014729">
    <property type="entry name" value="Rossmann-like_a/b/a_fold"/>
</dbReference>
<evidence type="ECO:0000313" key="5">
    <source>
        <dbReference type="EMBL" id="KAK2154340.1"/>
    </source>
</evidence>
<protein>
    <recommendedName>
        <fullName evidence="3">Cytoplasmic tRNA 2-thiolation protein 2</fullName>
    </recommendedName>
</protein>
<feature type="compositionally biased region" description="Polar residues" evidence="4">
    <location>
        <begin position="338"/>
        <end position="353"/>
    </location>
</feature>
<dbReference type="GO" id="GO:0032447">
    <property type="term" value="P:protein urmylation"/>
    <property type="evidence" value="ECO:0007669"/>
    <property type="project" value="UniProtKB-UniRule"/>
</dbReference>
<evidence type="ECO:0000313" key="6">
    <source>
        <dbReference type="Proteomes" id="UP001208570"/>
    </source>
</evidence>
<dbReference type="PANTHER" id="PTHR20882:SF14">
    <property type="entry name" value="CYTOPLASMIC TRNA 2-THIOLATION PROTEIN 2"/>
    <property type="match status" value="1"/>
</dbReference>
<organism evidence="5 6">
    <name type="scientific">Paralvinella palmiformis</name>
    <dbReference type="NCBI Taxonomy" id="53620"/>
    <lineage>
        <taxon>Eukaryota</taxon>
        <taxon>Metazoa</taxon>
        <taxon>Spiralia</taxon>
        <taxon>Lophotrochozoa</taxon>
        <taxon>Annelida</taxon>
        <taxon>Polychaeta</taxon>
        <taxon>Sedentaria</taxon>
        <taxon>Canalipalpata</taxon>
        <taxon>Terebellida</taxon>
        <taxon>Terebelliformia</taxon>
        <taxon>Alvinellidae</taxon>
        <taxon>Paralvinella</taxon>
    </lineage>
</organism>
<keyword evidence="2 3" id="KW-0819">tRNA processing</keyword>
<evidence type="ECO:0000256" key="1">
    <source>
        <dbReference type="ARBA" id="ARBA00022490"/>
    </source>
</evidence>
<dbReference type="AlphaFoldDB" id="A0AAD9JKW5"/>
<accession>A0AAD9JKW5</accession>
<feature type="region of interest" description="Disordered" evidence="4">
    <location>
        <begin position="335"/>
        <end position="361"/>
    </location>
</feature>
<comment type="pathway">
    <text evidence="3">tRNA modification; 5-methoxycarbonylmethyl-2-thiouridine-tRNA biosynthesis.</text>
</comment>
<comment type="similarity">
    <text evidence="3">Belongs to the CTU2/NCS2 family.</text>
</comment>
<dbReference type="GO" id="GO:0016779">
    <property type="term" value="F:nucleotidyltransferase activity"/>
    <property type="evidence" value="ECO:0007669"/>
    <property type="project" value="UniProtKB-UniRule"/>
</dbReference>
<evidence type="ECO:0000256" key="4">
    <source>
        <dbReference type="SAM" id="MobiDB-lite"/>
    </source>
</evidence>
<comment type="function">
    <text evidence="3">Plays a central role in 2-thiolation of mcm(5)S(2)U at tRNA wobble positions of tRNA(Lys), tRNA(Glu) and tRNA(Gln). May act by forming a heterodimer with NCS6/CTU1 that ligates sulfur from thiocarboxylated URM1 onto the uridine of tRNAs at wobble position.</text>
</comment>
<sequence length="438" mass="48387">MRCAAFGKSKLVRDQEKVIAAYSGGHSSSAMVHLIQQGLSKRAQKKLRFIPSLVYIDEGAVIDKKVEERSSVIQNIIQLMRATELPYSIYILEQSSKVKEDDLVARSGFPTPIWDNNDPDEGEITGRLKMITSSDNTIQKLLASTKTLTAKQNIVNLLRLQLLASIAKQQGVTKVLLGNCATRLSVHLLSSIAQGQGAHLPYDISFADTRFKDIILIRPMREFTAKEVVMYNNLNDVKNIFIPNLSTKADSYSSIEQLTEMFVSGLQAEYPNTVSTIFRTGEKFDLSKSNSQSEQTCCMCHRPLDTDVGSSSALTATRFSLALCSKMADSQRGHKTADASTIAKSSGPSTESGQDSHRGHSTETVVFKVHRDIAEALGEGYMTALIMLDLTVAFDVTDHSIPRKRLEFSFRIREKALNLVKSYLTDGTQCVSVTDKIS</sequence>
<dbReference type="GO" id="GO:0005829">
    <property type="term" value="C:cytosol"/>
    <property type="evidence" value="ECO:0007669"/>
    <property type="project" value="TreeGrafter"/>
</dbReference>
<dbReference type="Proteomes" id="UP001208570">
    <property type="component" value="Unassembled WGS sequence"/>
</dbReference>
<dbReference type="Pfam" id="PF10288">
    <property type="entry name" value="CTU2"/>
    <property type="match status" value="1"/>
</dbReference>